<evidence type="ECO:0008006" key="4">
    <source>
        <dbReference type="Google" id="ProtNLM"/>
    </source>
</evidence>
<feature type="chain" id="PRO_5020841745" description="DUF3828 domain-containing protein" evidence="1">
    <location>
        <begin position="23"/>
        <end position="176"/>
    </location>
</feature>
<evidence type="ECO:0000256" key="1">
    <source>
        <dbReference type="SAM" id="SignalP"/>
    </source>
</evidence>
<accession>A0A4U1CVD6</accession>
<dbReference type="Proteomes" id="UP000309488">
    <property type="component" value="Unassembled WGS sequence"/>
</dbReference>
<sequence>MMKQIFFYLSMLLFFSSCNVNNKTSAENEINSKIDSLFKDYDFTSTAIYSTDLRNLLNEAIGMAKADAERILRSDHPTDKPRTMEDLTFTGVLDGTKQKVKKIAITGNTAEAIVEIEASEAESEGKIYPAVIWETKVQLINENGWKIDNIIYTDKPTYKNQIKYFISETKKEFTEK</sequence>
<keyword evidence="1" id="KW-0732">Signal</keyword>
<dbReference type="AlphaFoldDB" id="A0A4U1CVD6"/>
<protein>
    <recommendedName>
        <fullName evidence="4">DUF3828 domain-containing protein</fullName>
    </recommendedName>
</protein>
<dbReference type="EMBL" id="SWBR01000002">
    <property type="protein sequence ID" value="TKC10149.1"/>
    <property type="molecule type" value="Genomic_DNA"/>
</dbReference>
<dbReference type="OrthoDB" id="759561at2"/>
<proteinExistence type="predicted"/>
<organism evidence="2 3">
    <name type="scientific">Pedobacter polaris</name>
    <dbReference type="NCBI Taxonomy" id="2571273"/>
    <lineage>
        <taxon>Bacteria</taxon>
        <taxon>Pseudomonadati</taxon>
        <taxon>Bacteroidota</taxon>
        <taxon>Sphingobacteriia</taxon>
        <taxon>Sphingobacteriales</taxon>
        <taxon>Sphingobacteriaceae</taxon>
        <taxon>Pedobacter</taxon>
    </lineage>
</organism>
<evidence type="ECO:0000313" key="2">
    <source>
        <dbReference type="EMBL" id="TKC10149.1"/>
    </source>
</evidence>
<reference evidence="2 3" key="1">
    <citation type="submission" date="2019-04" db="EMBL/GenBank/DDBJ databases">
        <title>Pedobacter sp. RP-3-22 sp. nov., isolated from Arctic soil.</title>
        <authorList>
            <person name="Dahal R.H."/>
            <person name="Kim D.-U."/>
        </authorList>
    </citation>
    <scope>NUCLEOTIDE SEQUENCE [LARGE SCALE GENOMIC DNA]</scope>
    <source>
        <strain evidence="2 3">RP-3-22</strain>
    </source>
</reference>
<gene>
    <name evidence="2" type="ORF">FA048_08070</name>
</gene>
<dbReference type="RefSeq" id="WP_136839723.1">
    <property type="nucleotide sequence ID" value="NZ_SWBR01000002.1"/>
</dbReference>
<name>A0A4U1CVD6_9SPHI</name>
<comment type="caution">
    <text evidence="2">The sequence shown here is derived from an EMBL/GenBank/DDBJ whole genome shotgun (WGS) entry which is preliminary data.</text>
</comment>
<dbReference type="PROSITE" id="PS51257">
    <property type="entry name" value="PROKAR_LIPOPROTEIN"/>
    <property type="match status" value="1"/>
</dbReference>
<keyword evidence="3" id="KW-1185">Reference proteome</keyword>
<evidence type="ECO:0000313" key="3">
    <source>
        <dbReference type="Proteomes" id="UP000309488"/>
    </source>
</evidence>
<feature type="signal peptide" evidence="1">
    <location>
        <begin position="1"/>
        <end position="22"/>
    </location>
</feature>